<evidence type="ECO:0008006" key="4">
    <source>
        <dbReference type="Google" id="ProtNLM"/>
    </source>
</evidence>
<evidence type="ECO:0000313" key="3">
    <source>
        <dbReference type="Proteomes" id="UP000800094"/>
    </source>
</evidence>
<protein>
    <recommendedName>
        <fullName evidence="4">Heterokaryon incompatibility domain-containing protein</fullName>
    </recommendedName>
</protein>
<organism evidence="2 3">
    <name type="scientific">Trematosphaeria pertusa</name>
    <dbReference type="NCBI Taxonomy" id="390896"/>
    <lineage>
        <taxon>Eukaryota</taxon>
        <taxon>Fungi</taxon>
        <taxon>Dikarya</taxon>
        <taxon>Ascomycota</taxon>
        <taxon>Pezizomycotina</taxon>
        <taxon>Dothideomycetes</taxon>
        <taxon>Pleosporomycetidae</taxon>
        <taxon>Pleosporales</taxon>
        <taxon>Massarineae</taxon>
        <taxon>Trematosphaeriaceae</taxon>
        <taxon>Trematosphaeria</taxon>
    </lineage>
</organism>
<accession>A0A6A6HVY2</accession>
<reference evidence="2" key="1">
    <citation type="journal article" date="2020" name="Stud. Mycol.">
        <title>101 Dothideomycetes genomes: a test case for predicting lifestyles and emergence of pathogens.</title>
        <authorList>
            <person name="Haridas S."/>
            <person name="Albert R."/>
            <person name="Binder M."/>
            <person name="Bloem J."/>
            <person name="Labutti K."/>
            <person name="Salamov A."/>
            <person name="Andreopoulos B."/>
            <person name="Baker S."/>
            <person name="Barry K."/>
            <person name="Bills G."/>
            <person name="Bluhm B."/>
            <person name="Cannon C."/>
            <person name="Castanera R."/>
            <person name="Culley D."/>
            <person name="Daum C."/>
            <person name="Ezra D."/>
            <person name="Gonzalez J."/>
            <person name="Henrissat B."/>
            <person name="Kuo A."/>
            <person name="Liang C."/>
            <person name="Lipzen A."/>
            <person name="Lutzoni F."/>
            <person name="Magnuson J."/>
            <person name="Mondo S."/>
            <person name="Nolan M."/>
            <person name="Ohm R."/>
            <person name="Pangilinan J."/>
            <person name="Park H.-J."/>
            <person name="Ramirez L."/>
            <person name="Alfaro M."/>
            <person name="Sun H."/>
            <person name="Tritt A."/>
            <person name="Yoshinaga Y."/>
            <person name="Zwiers L.-H."/>
            <person name="Turgeon B."/>
            <person name="Goodwin S."/>
            <person name="Spatafora J."/>
            <person name="Crous P."/>
            <person name="Grigoriev I."/>
        </authorList>
    </citation>
    <scope>NUCLEOTIDE SEQUENCE</scope>
    <source>
        <strain evidence="2">CBS 122368</strain>
    </source>
</reference>
<dbReference type="GeneID" id="54585679"/>
<dbReference type="OrthoDB" id="4934446at2759"/>
<feature type="chain" id="PRO_5025597876" description="Heterokaryon incompatibility domain-containing protein" evidence="1">
    <location>
        <begin position="16"/>
        <end position="425"/>
    </location>
</feature>
<name>A0A6A6HVY2_9PLEO</name>
<sequence length="425" mass="48033">MIVLAYLISAPLSASQEVGAHDRLNRIFFGSRTTDEGDEEHLRRVSEILLDLKKEGTFDALHKRLPFKWNDDEKYDTVNPFGDPRQYQYHALWTFDTRNDVLRYTNANRCSQIPLGLLRERAVSLADMEPLGGPIPVPLEHTFDSETPYWKPQVEVDDRMRAFAHRLLRDFHHQWRHILRNNYNSVTLRVLSRAIIRLSTLDFEVHENTGGHGPRGVHVWITQLPAWEPFEADIVRVGTVWVVLCQDIQNGLSIAQQHVASREISTTESTSTTTSGEAHAHYMILSVKHIMLCHATDRASLKHTAPEPLFNGDYGTGPPSDLALNYLIWATASARPSIFTTIQSLPIEVQDIILNYSSVGTVVAAKVGCMLGLGSPFSWKDGPLKVTLEERYVIRPSGSSVESQVWFGEHKSGIFYLARADRVIT</sequence>
<feature type="signal peptide" evidence="1">
    <location>
        <begin position="1"/>
        <end position="15"/>
    </location>
</feature>
<dbReference type="EMBL" id="ML987210">
    <property type="protein sequence ID" value="KAF2241713.1"/>
    <property type="molecule type" value="Genomic_DNA"/>
</dbReference>
<dbReference type="Proteomes" id="UP000800094">
    <property type="component" value="Unassembled WGS sequence"/>
</dbReference>
<dbReference type="RefSeq" id="XP_033676717.1">
    <property type="nucleotide sequence ID" value="XM_033832349.1"/>
</dbReference>
<dbReference type="AlphaFoldDB" id="A0A6A6HVY2"/>
<evidence type="ECO:0000256" key="1">
    <source>
        <dbReference type="SAM" id="SignalP"/>
    </source>
</evidence>
<proteinExistence type="predicted"/>
<gene>
    <name evidence="2" type="ORF">BU26DRAFT_555903</name>
</gene>
<evidence type="ECO:0000313" key="2">
    <source>
        <dbReference type="EMBL" id="KAF2241713.1"/>
    </source>
</evidence>
<keyword evidence="1" id="KW-0732">Signal</keyword>
<keyword evidence="3" id="KW-1185">Reference proteome</keyword>